<dbReference type="OrthoDB" id="411524at2759"/>
<evidence type="ECO:0008006" key="8">
    <source>
        <dbReference type="Google" id="ProtNLM"/>
    </source>
</evidence>
<proteinExistence type="inferred from homology"/>
<dbReference type="Proteomes" id="UP000807115">
    <property type="component" value="Chromosome 2"/>
</dbReference>
<feature type="region of interest" description="Disordered" evidence="4">
    <location>
        <begin position="176"/>
        <end position="254"/>
    </location>
</feature>
<feature type="compositionally biased region" description="Basic and acidic residues" evidence="4">
    <location>
        <begin position="228"/>
        <end position="251"/>
    </location>
</feature>
<feature type="region of interest" description="Disordered" evidence="4">
    <location>
        <begin position="1"/>
        <end position="64"/>
    </location>
</feature>
<dbReference type="Gramene" id="EER96936">
    <property type="protein sequence ID" value="EER96936"/>
    <property type="gene ID" value="SORBI_3002G241100"/>
</dbReference>
<evidence type="ECO:0000256" key="3">
    <source>
        <dbReference type="ARBA" id="ARBA00022676"/>
    </source>
</evidence>
<dbReference type="EMBL" id="CM027681">
    <property type="protein sequence ID" value="KAG0544174.1"/>
    <property type="molecule type" value="Genomic_DNA"/>
</dbReference>
<dbReference type="Gene3D" id="3.90.550.10">
    <property type="entry name" value="Spore Coat Polysaccharide Biosynthesis Protein SpsA, Chain A"/>
    <property type="match status" value="1"/>
</dbReference>
<feature type="compositionally biased region" description="Polar residues" evidence="4">
    <location>
        <begin position="179"/>
        <end position="188"/>
    </location>
</feature>
<evidence type="ECO:0000256" key="4">
    <source>
        <dbReference type="SAM" id="MobiDB-lite"/>
    </source>
</evidence>
<sequence>MSRSWRHRSHVTPTHTAARPGPRKFASRKPTPKPRRPPHTKISACPHRKAAAPSPVSPPSPLPSVAAAAAAAGSPALAARAMLLRRRRRCRGVVLLLLLASVLAPLVLYGGSPVSVAPLPDSTVASGAFDPEGASNLVWPHMAASAVSLAKDLIIERLGEHKNRVLSATDRWQVVEAGSSKSRPSGKSDTAAVRERRAEEEGDPVVVGNGSAGLGQDGIIKEVVGSQRRADGSGETGDSREVGEQNGKEVGMELPHATDVLQKNGSDGLEMNDGSGLRTVRILNSSSIKESGAHSSSNKTREQQTSASNSNTAHHGTNSIAGQTTTLSDATIHIIKDQLTRAKMYLGLFASRGNHGFVRELRARMRDIQRALGDATSDRQLPQNVHSKIRAMEQTLVKVRRIHDSCSSAVNRIKTVLHSTEQQLESNKRQANYLAQVAAKSLPKGLHCLTLRLTNEYYFTNSKNKDFPYVQKLEDPKLYHYALFSDNVLAAAVVVNSTLVHAKKPEKHVFHIVTDRLNYAAMKMWFLANPLGKAAIQVQNIEEFTWLNSSYSPVLKQLETQFMINYYFRTGHARHDENPKFRNPKYLSILNHLRFYLPEIFPKLNKVLFLDDDTVVQRDLSALWLVDLKGKVNGAVETCRQAFHRFDKYLNFSNPLIAKNFDPHACGWAYGMNMFDLSEWRKQNITEVYHTWQKLNENRLLWKLGTLPAGLVTFWNRTFPLDHSWHQLGLGYNPNVNEKDIRRAAVIHYNGNLKPWLEIGLPKYRKYWSAHVNYDQVFLRECNINP</sequence>
<feature type="compositionally biased region" description="Basic residues" evidence="4">
    <location>
        <begin position="21"/>
        <end position="39"/>
    </location>
</feature>
<evidence type="ECO:0000256" key="5">
    <source>
        <dbReference type="SAM" id="Phobius"/>
    </source>
</evidence>
<keyword evidence="5" id="KW-0812">Transmembrane</keyword>
<feature type="compositionally biased region" description="Basic residues" evidence="4">
    <location>
        <begin position="1"/>
        <end position="10"/>
    </location>
</feature>
<protein>
    <recommendedName>
        <fullName evidence="8">Hexosyltransferase</fullName>
    </recommendedName>
</protein>
<comment type="caution">
    <text evidence="6">The sequence shown here is derived from an EMBL/GenBank/DDBJ whole genome shotgun (WGS) entry which is preliminary data.</text>
</comment>
<accession>A0A921RQP9</accession>
<evidence type="ECO:0000256" key="2">
    <source>
        <dbReference type="ARBA" id="ARBA00006351"/>
    </source>
</evidence>
<dbReference type="CDD" id="cd06429">
    <property type="entry name" value="GT8_like_1"/>
    <property type="match status" value="1"/>
</dbReference>
<keyword evidence="3" id="KW-0808">Transferase</keyword>
<dbReference type="InterPro" id="IPR029993">
    <property type="entry name" value="GAUT"/>
</dbReference>
<name>A0A921RQP9_SORBI</name>
<comment type="pathway">
    <text evidence="1">Glycan metabolism; pectin biosynthesis.</text>
</comment>
<evidence type="ECO:0000313" key="7">
    <source>
        <dbReference type="Proteomes" id="UP000807115"/>
    </source>
</evidence>
<organism evidence="6 7">
    <name type="scientific">Sorghum bicolor</name>
    <name type="common">Sorghum</name>
    <name type="synonym">Sorghum vulgare</name>
    <dbReference type="NCBI Taxonomy" id="4558"/>
    <lineage>
        <taxon>Eukaryota</taxon>
        <taxon>Viridiplantae</taxon>
        <taxon>Streptophyta</taxon>
        <taxon>Embryophyta</taxon>
        <taxon>Tracheophyta</taxon>
        <taxon>Spermatophyta</taxon>
        <taxon>Magnoliopsida</taxon>
        <taxon>Liliopsida</taxon>
        <taxon>Poales</taxon>
        <taxon>Poaceae</taxon>
        <taxon>PACMAD clade</taxon>
        <taxon>Panicoideae</taxon>
        <taxon>Andropogonodae</taxon>
        <taxon>Andropogoneae</taxon>
        <taxon>Sorghinae</taxon>
        <taxon>Sorghum</taxon>
    </lineage>
</organism>
<dbReference type="InterPro" id="IPR002495">
    <property type="entry name" value="Glyco_trans_8"/>
</dbReference>
<feature type="transmembrane region" description="Helical" evidence="5">
    <location>
        <begin position="92"/>
        <end position="111"/>
    </location>
</feature>
<reference evidence="6" key="1">
    <citation type="journal article" date="2019" name="BMC Genomics">
        <title>A new reference genome for Sorghum bicolor reveals high levels of sequence similarity between sweet and grain genotypes: implications for the genetics of sugar metabolism.</title>
        <authorList>
            <person name="Cooper E.A."/>
            <person name="Brenton Z.W."/>
            <person name="Flinn B.S."/>
            <person name="Jenkins J."/>
            <person name="Shu S."/>
            <person name="Flowers D."/>
            <person name="Luo F."/>
            <person name="Wang Y."/>
            <person name="Xia P."/>
            <person name="Barry K."/>
            <person name="Daum C."/>
            <person name="Lipzen A."/>
            <person name="Yoshinaga Y."/>
            <person name="Schmutz J."/>
            <person name="Saski C."/>
            <person name="Vermerris W."/>
            <person name="Kresovich S."/>
        </authorList>
    </citation>
    <scope>NUCLEOTIDE SEQUENCE</scope>
</reference>
<keyword evidence="3" id="KW-0328">Glycosyltransferase</keyword>
<evidence type="ECO:0000256" key="1">
    <source>
        <dbReference type="ARBA" id="ARBA00004877"/>
    </source>
</evidence>
<comment type="similarity">
    <text evidence="2">Belongs to the glycosyltransferase 8 family.</text>
</comment>
<dbReference type="SUPFAM" id="SSF53448">
    <property type="entry name" value="Nucleotide-diphospho-sugar transferases"/>
    <property type="match status" value="1"/>
</dbReference>
<evidence type="ECO:0000313" key="6">
    <source>
        <dbReference type="EMBL" id="KAG0544174.1"/>
    </source>
</evidence>
<dbReference type="PANTHER" id="PTHR32116">
    <property type="entry name" value="GALACTURONOSYLTRANSFERASE 4-RELATED"/>
    <property type="match status" value="1"/>
</dbReference>
<dbReference type="InterPro" id="IPR029044">
    <property type="entry name" value="Nucleotide-diphossugar_trans"/>
</dbReference>
<gene>
    <name evidence="6" type="ORF">BDA96_02G252600</name>
</gene>
<keyword evidence="5" id="KW-1133">Transmembrane helix</keyword>
<dbReference type="GO" id="GO:0047262">
    <property type="term" value="F:polygalacturonate 4-alpha-galacturonosyltransferase activity"/>
    <property type="evidence" value="ECO:0007669"/>
    <property type="project" value="InterPro"/>
</dbReference>
<feature type="region of interest" description="Disordered" evidence="4">
    <location>
        <begin position="287"/>
        <end position="322"/>
    </location>
</feature>
<dbReference type="AlphaFoldDB" id="A0A921RQP9"/>
<reference evidence="6" key="2">
    <citation type="submission" date="2020-10" db="EMBL/GenBank/DDBJ databases">
        <authorList>
            <person name="Cooper E.A."/>
            <person name="Brenton Z.W."/>
            <person name="Flinn B.S."/>
            <person name="Jenkins J."/>
            <person name="Shu S."/>
            <person name="Flowers D."/>
            <person name="Luo F."/>
            <person name="Wang Y."/>
            <person name="Xia P."/>
            <person name="Barry K."/>
            <person name="Daum C."/>
            <person name="Lipzen A."/>
            <person name="Yoshinaga Y."/>
            <person name="Schmutz J."/>
            <person name="Saski C."/>
            <person name="Vermerris W."/>
            <person name="Kresovich S."/>
        </authorList>
    </citation>
    <scope>NUCLEOTIDE SEQUENCE</scope>
</reference>
<dbReference type="PANTHER" id="PTHR32116:SF21">
    <property type="entry name" value="OS09G0480400 PROTEIN"/>
    <property type="match status" value="1"/>
</dbReference>
<keyword evidence="5" id="KW-0472">Membrane</keyword>
<dbReference type="Pfam" id="PF01501">
    <property type="entry name" value="Glyco_transf_8"/>
    <property type="match status" value="1"/>
</dbReference>
<dbReference type="Pfam" id="PF25557">
    <property type="entry name" value="GAUT_1"/>
    <property type="match status" value="1"/>
</dbReference>